<feature type="transmembrane region" description="Helical" evidence="1">
    <location>
        <begin position="60"/>
        <end position="84"/>
    </location>
</feature>
<evidence type="ECO:0000313" key="4">
    <source>
        <dbReference type="Proteomes" id="UP000285794"/>
    </source>
</evidence>
<dbReference type="RefSeq" id="WP_125030542.1">
    <property type="nucleotide sequence ID" value="NZ_JAPXVP010000007.1"/>
</dbReference>
<dbReference type="InterPro" id="IPR005182">
    <property type="entry name" value="YdbS-like_PH"/>
</dbReference>
<dbReference type="PANTHER" id="PTHR34473">
    <property type="entry name" value="UPF0699 TRANSMEMBRANE PROTEIN YDBS"/>
    <property type="match status" value="1"/>
</dbReference>
<protein>
    <recommendedName>
        <fullName evidence="2">YdbS-like PH domain-containing protein</fullName>
    </recommendedName>
</protein>
<comment type="caution">
    <text evidence="3">The sequence shown here is derived from an EMBL/GenBank/DDBJ whole genome shotgun (WGS) entry which is preliminary data.</text>
</comment>
<name>A0A425Y204_9BACT</name>
<evidence type="ECO:0000256" key="1">
    <source>
        <dbReference type="SAM" id="Phobius"/>
    </source>
</evidence>
<evidence type="ECO:0000313" key="3">
    <source>
        <dbReference type="EMBL" id="RRG21856.1"/>
    </source>
</evidence>
<dbReference type="OrthoDB" id="1524472at2"/>
<evidence type="ECO:0000259" key="2">
    <source>
        <dbReference type="Pfam" id="PF03703"/>
    </source>
</evidence>
<organism evidence="3 4">
    <name type="scientific">Ancylomarina euxinus</name>
    <dbReference type="NCBI Taxonomy" id="2283627"/>
    <lineage>
        <taxon>Bacteria</taxon>
        <taxon>Pseudomonadati</taxon>
        <taxon>Bacteroidota</taxon>
        <taxon>Bacteroidia</taxon>
        <taxon>Marinilabiliales</taxon>
        <taxon>Marinifilaceae</taxon>
        <taxon>Ancylomarina</taxon>
    </lineage>
</organism>
<feature type="transmembrane region" description="Helical" evidence="1">
    <location>
        <begin position="36"/>
        <end position="54"/>
    </location>
</feature>
<dbReference type="PANTHER" id="PTHR34473:SF2">
    <property type="entry name" value="UPF0699 TRANSMEMBRANE PROTEIN YDBT"/>
    <property type="match status" value="1"/>
</dbReference>
<proteinExistence type="predicted"/>
<sequence length="171" mass="19751">MQEENNQIWIADLPKSETIEFTNLLPRYKRVINIQWAIFFALLIVLLTVAYFKFDDIDFMWFGAALIAWLLLSLIKFSFIQLGFPNKGYAIRQRDLHYRTGYLTHKVISVPFNRIQHVEIRQGFISKALNIAVLKIYTAGNSAHDLSLKGISLEMAEDIKQVITSKVTQDA</sequence>
<accession>A0A425Y204</accession>
<dbReference type="AlphaFoldDB" id="A0A425Y204"/>
<dbReference type="Pfam" id="PF03703">
    <property type="entry name" value="bPH_2"/>
    <property type="match status" value="1"/>
</dbReference>
<keyword evidence="1" id="KW-1133">Transmembrane helix</keyword>
<keyword evidence="1" id="KW-0812">Transmembrane</keyword>
<keyword evidence="1" id="KW-0472">Membrane</keyword>
<reference evidence="3 4" key="1">
    <citation type="submission" date="2018-07" db="EMBL/GenBank/DDBJ databases">
        <title>Draft genome sequence of Ancylomarina sp. M1P.</title>
        <authorList>
            <person name="Yadav S."/>
            <person name="Villanueva L."/>
            <person name="Damste J.S.S."/>
        </authorList>
    </citation>
    <scope>NUCLEOTIDE SEQUENCE [LARGE SCALE GENOMIC DNA]</scope>
    <source>
        <strain evidence="3 4">M1P</strain>
    </source>
</reference>
<dbReference type="EMBL" id="QQWG01000007">
    <property type="protein sequence ID" value="RRG21856.1"/>
    <property type="molecule type" value="Genomic_DNA"/>
</dbReference>
<keyword evidence="4" id="KW-1185">Reference proteome</keyword>
<gene>
    <name evidence="3" type="ORF">DWB61_08875</name>
</gene>
<dbReference type="Proteomes" id="UP000285794">
    <property type="component" value="Unassembled WGS sequence"/>
</dbReference>
<feature type="domain" description="YdbS-like PH" evidence="2">
    <location>
        <begin position="87"/>
        <end position="161"/>
    </location>
</feature>